<dbReference type="PANTHER" id="PTHR36922">
    <property type="entry name" value="BLL2446 PROTEIN"/>
    <property type="match status" value="1"/>
</dbReference>
<keyword evidence="2" id="KW-1185">Reference proteome</keyword>
<accession>A0AAN7BBS3</accession>
<dbReference type="Proteomes" id="UP001301769">
    <property type="component" value="Unassembled WGS sequence"/>
</dbReference>
<sequence>MAPSFSVWETSFGQYIPGLQALVHILQKAETTATPELKSSLPEARLAPDMLPLKFQVQFLSNVVFKTRERLTGGKTDGLKTEGNETTLADLIVTAEKTLELAKSVTPEEVDDAADREAQIMMGKRGTITTHGRGYVFGYGIPNFYFHLSTAYAILRKEGIEIGKSDYLAPFVSPFGEPVPDAAS</sequence>
<dbReference type="SUPFAM" id="SSF109854">
    <property type="entry name" value="DinB/YfiT-like putative metalloenzymes"/>
    <property type="match status" value="1"/>
</dbReference>
<protein>
    <recommendedName>
        <fullName evidence="3">DUF1993 domain-containing protein</fullName>
    </recommendedName>
</protein>
<organism evidence="1 2">
    <name type="scientific">Rhypophila decipiens</name>
    <dbReference type="NCBI Taxonomy" id="261697"/>
    <lineage>
        <taxon>Eukaryota</taxon>
        <taxon>Fungi</taxon>
        <taxon>Dikarya</taxon>
        <taxon>Ascomycota</taxon>
        <taxon>Pezizomycotina</taxon>
        <taxon>Sordariomycetes</taxon>
        <taxon>Sordariomycetidae</taxon>
        <taxon>Sordariales</taxon>
        <taxon>Naviculisporaceae</taxon>
        <taxon>Rhypophila</taxon>
    </lineage>
</organism>
<gene>
    <name evidence="1" type="ORF">QBC37DRAFT_414667</name>
</gene>
<reference evidence="1" key="2">
    <citation type="submission" date="2023-05" db="EMBL/GenBank/DDBJ databases">
        <authorList>
            <consortium name="Lawrence Berkeley National Laboratory"/>
            <person name="Steindorff A."/>
            <person name="Hensen N."/>
            <person name="Bonometti L."/>
            <person name="Westerberg I."/>
            <person name="Brannstrom I.O."/>
            <person name="Guillou S."/>
            <person name="Cros-Aarteil S."/>
            <person name="Calhoun S."/>
            <person name="Haridas S."/>
            <person name="Kuo A."/>
            <person name="Mondo S."/>
            <person name="Pangilinan J."/>
            <person name="Riley R."/>
            <person name="Labutti K."/>
            <person name="Andreopoulos B."/>
            <person name="Lipzen A."/>
            <person name="Chen C."/>
            <person name="Yanf M."/>
            <person name="Daum C."/>
            <person name="Ng V."/>
            <person name="Clum A."/>
            <person name="Ohm R."/>
            <person name="Martin F."/>
            <person name="Silar P."/>
            <person name="Natvig D."/>
            <person name="Lalanne C."/>
            <person name="Gautier V."/>
            <person name="Ament-Velasquez S.L."/>
            <person name="Kruys A."/>
            <person name="Hutchinson M.I."/>
            <person name="Powell A.J."/>
            <person name="Barry K."/>
            <person name="Miller A.N."/>
            <person name="Grigoriev I.V."/>
            <person name="Debuchy R."/>
            <person name="Gladieux P."/>
            <person name="Thoren M.H."/>
            <person name="Johannesson H."/>
        </authorList>
    </citation>
    <scope>NUCLEOTIDE SEQUENCE</scope>
    <source>
        <strain evidence="1">PSN293</strain>
    </source>
</reference>
<evidence type="ECO:0000313" key="2">
    <source>
        <dbReference type="Proteomes" id="UP001301769"/>
    </source>
</evidence>
<dbReference type="InterPro" id="IPR034660">
    <property type="entry name" value="DinB/YfiT-like"/>
</dbReference>
<proteinExistence type="predicted"/>
<reference evidence="1" key="1">
    <citation type="journal article" date="2023" name="Mol. Phylogenet. Evol.">
        <title>Genome-scale phylogeny and comparative genomics of the fungal order Sordariales.</title>
        <authorList>
            <person name="Hensen N."/>
            <person name="Bonometti L."/>
            <person name="Westerberg I."/>
            <person name="Brannstrom I.O."/>
            <person name="Guillou S."/>
            <person name="Cros-Aarteil S."/>
            <person name="Calhoun S."/>
            <person name="Haridas S."/>
            <person name="Kuo A."/>
            <person name="Mondo S."/>
            <person name="Pangilinan J."/>
            <person name="Riley R."/>
            <person name="LaButti K."/>
            <person name="Andreopoulos B."/>
            <person name="Lipzen A."/>
            <person name="Chen C."/>
            <person name="Yan M."/>
            <person name="Daum C."/>
            <person name="Ng V."/>
            <person name="Clum A."/>
            <person name="Steindorff A."/>
            <person name="Ohm R.A."/>
            <person name="Martin F."/>
            <person name="Silar P."/>
            <person name="Natvig D.O."/>
            <person name="Lalanne C."/>
            <person name="Gautier V."/>
            <person name="Ament-Velasquez S.L."/>
            <person name="Kruys A."/>
            <person name="Hutchinson M.I."/>
            <person name="Powell A.J."/>
            <person name="Barry K."/>
            <person name="Miller A.N."/>
            <person name="Grigoriev I.V."/>
            <person name="Debuchy R."/>
            <person name="Gladieux P."/>
            <person name="Hiltunen Thoren M."/>
            <person name="Johannesson H."/>
        </authorList>
    </citation>
    <scope>NUCLEOTIDE SEQUENCE</scope>
    <source>
        <strain evidence="1">PSN293</strain>
    </source>
</reference>
<dbReference type="InterPro" id="IPR018531">
    <property type="entry name" value="DUF1993"/>
</dbReference>
<dbReference type="Pfam" id="PF09351">
    <property type="entry name" value="DUF1993"/>
    <property type="match status" value="1"/>
</dbReference>
<dbReference type="PANTHER" id="PTHR36922:SF1">
    <property type="entry name" value="DUF1993 DOMAIN-CONTAINING PROTEIN"/>
    <property type="match status" value="1"/>
</dbReference>
<dbReference type="Gene3D" id="1.20.120.450">
    <property type="entry name" value="dinb family like domain"/>
    <property type="match status" value="1"/>
</dbReference>
<name>A0AAN7BBS3_9PEZI</name>
<evidence type="ECO:0008006" key="3">
    <source>
        <dbReference type="Google" id="ProtNLM"/>
    </source>
</evidence>
<comment type="caution">
    <text evidence="1">The sequence shown here is derived from an EMBL/GenBank/DDBJ whole genome shotgun (WGS) entry which is preliminary data.</text>
</comment>
<dbReference type="EMBL" id="MU858059">
    <property type="protein sequence ID" value="KAK4217522.1"/>
    <property type="molecule type" value="Genomic_DNA"/>
</dbReference>
<dbReference type="AlphaFoldDB" id="A0AAN7BBS3"/>
<evidence type="ECO:0000313" key="1">
    <source>
        <dbReference type="EMBL" id="KAK4217522.1"/>
    </source>
</evidence>